<geneLocation type="plasmid" evidence="1 2">
    <name>pA</name>
</geneLocation>
<dbReference type="Proteomes" id="UP000831684">
    <property type="component" value="Plasmid pA"/>
</dbReference>
<evidence type="ECO:0000313" key="1">
    <source>
        <dbReference type="EMBL" id="UOK73331.1"/>
    </source>
</evidence>
<dbReference type="EMBL" id="CP083240">
    <property type="protein sequence ID" value="UOK73331.1"/>
    <property type="molecule type" value="Genomic_DNA"/>
</dbReference>
<dbReference type="AlphaFoldDB" id="A0A9E6ZX16"/>
<gene>
    <name evidence="1" type="ORF">K9D25_22070</name>
</gene>
<evidence type="ECO:0000313" key="2">
    <source>
        <dbReference type="Proteomes" id="UP000831684"/>
    </source>
</evidence>
<dbReference type="Gene3D" id="3.30.530.20">
    <property type="match status" value="1"/>
</dbReference>
<dbReference type="Pfam" id="PF06240">
    <property type="entry name" value="COXG"/>
    <property type="match status" value="1"/>
</dbReference>
<dbReference type="InterPro" id="IPR010419">
    <property type="entry name" value="CO_DH_gsu"/>
</dbReference>
<organism evidence="1 2">
    <name type="scientific">Ancylobacter polymorphus</name>
    <dbReference type="NCBI Taxonomy" id="223390"/>
    <lineage>
        <taxon>Bacteria</taxon>
        <taxon>Pseudomonadati</taxon>
        <taxon>Pseudomonadota</taxon>
        <taxon>Alphaproteobacteria</taxon>
        <taxon>Hyphomicrobiales</taxon>
        <taxon>Xanthobacteraceae</taxon>
        <taxon>Ancylobacter</taxon>
    </lineage>
</organism>
<dbReference type="RefSeq" id="WP_244451010.1">
    <property type="nucleotide sequence ID" value="NZ_CP083240.1"/>
</dbReference>
<accession>A0A9E6ZX16</accession>
<dbReference type="SUPFAM" id="SSF55961">
    <property type="entry name" value="Bet v1-like"/>
    <property type="match status" value="1"/>
</dbReference>
<sequence length="154" mass="16495">MELTGQARIEAPREVVWAALNEPEVLRRAIPGCEELERDGEDGFAAKVVLKVGPIKATFGGRVSLSDIQAPDSYVIIGEGQGGIAGFAKGRAFVCLHEESDDVTLLRYEVKADVGGKIAQLGARLLDSTAKKISAQFFGAFADIVTNKQSEMTQ</sequence>
<reference evidence="1" key="1">
    <citation type="submission" date="2021-09" db="EMBL/GenBank/DDBJ databases">
        <title>Network and meta-omics reveal the key degrader and cooperation patterns in an efficient 1,4-dioxane-degrading microbial community.</title>
        <authorList>
            <person name="Dai C."/>
        </authorList>
    </citation>
    <scope>NUCLEOTIDE SEQUENCE</scope>
    <source>
        <strain evidence="1">ZM13</strain>
        <plasmid evidence="1">pA</plasmid>
    </source>
</reference>
<dbReference type="KEGG" id="apol:K9D25_22070"/>
<dbReference type="PANTHER" id="PTHR38588">
    <property type="entry name" value="BLL0334 PROTEIN"/>
    <property type="match status" value="1"/>
</dbReference>
<dbReference type="PANTHER" id="PTHR38588:SF1">
    <property type="entry name" value="BLL0334 PROTEIN"/>
    <property type="match status" value="1"/>
</dbReference>
<protein>
    <submittedName>
        <fullName evidence="1">Carbon monoxide dehydrogenase subunit G</fullName>
    </submittedName>
</protein>
<dbReference type="InterPro" id="IPR023393">
    <property type="entry name" value="START-like_dom_sf"/>
</dbReference>
<keyword evidence="1" id="KW-0614">Plasmid</keyword>
<dbReference type="CDD" id="cd05018">
    <property type="entry name" value="CoxG"/>
    <property type="match status" value="1"/>
</dbReference>
<proteinExistence type="predicted"/>
<name>A0A9E6ZX16_9HYPH</name>